<feature type="compositionally biased region" description="Polar residues" evidence="1">
    <location>
        <begin position="453"/>
        <end position="462"/>
    </location>
</feature>
<feature type="region of interest" description="Disordered" evidence="1">
    <location>
        <begin position="452"/>
        <end position="519"/>
    </location>
</feature>
<protein>
    <submittedName>
        <fullName evidence="2">DNA-binding death effector domain-containing protein 2</fullName>
    </submittedName>
</protein>
<evidence type="ECO:0000313" key="3">
    <source>
        <dbReference type="Proteomes" id="UP001651158"/>
    </source>
</evidence>
<comment type="caution">
    <text evidence="2">The sequence shown here is derived from an EMBL/GenBank/DDBJ whole genome shotgun (WGS) entry which is preliminary data.</text>
</comment>
<dbReference type="Proteomes" id="UP001651158">
    <property type="component" value="Unassembled WGS sequence"/>
</dbReference>
<dbReference type="EMBL" id="JAKROA010000001">
    <property type="protein sequence ID" value="KAL5111124.1"/>
    <property type="molecule type" value="Genomic_DNA"/>
</dbReference>
<dbReference type="PANTHER" id="PTHR15205:SF0">
    <property type="entry name" value="DED DOMAIN-CONTAINING PROTEIN"/>
    <property type="match status" value="1"/>
</dbReference>
<dbReference type="GO" id="GO:0003677">
    <property type="term" value="F:DNA binding"/>
    <property type="evidence" value="ECO:0007669"/>
    <property type="project" value="UniProtKB-KW"/>
</dbReference>
<feature type="region of interest" description="Disordered" evidence="1">
    <location>
        <begin position="185"/>
        <end position="206"/>
    </location>
</feature>
<reference evidence="2 3" key="1">
    <citation type="journal article" date="2022" name="Front. Cell. Infect. Microbiol.">
        <title>The Genomes of Two Strains of Taenia crassiceps the Animal Model for the Study of Human Cysticercosis.</title>
        <authorList>
            <person name="Bobes R.J."/>
            <person name="Estrada K."/>
            <person name="Rios-Valencia D.G."/>
            <person name="Calderon-Gallegos A."/>
            <person name="de la Torre P."/>
            <person name="Carrero J.C."/>
            <person name="Sanchez-Flores A."/>
            <person name="Laclette J.P."/>
        </authorList>
    </citation>
    <scope>NUCLEOTIDE SEQUENCE [LARGE SCALE GENOMIC DNA]</scope>
    <source>
        <strain evidence="2">WFUcys</strain>
    </source>
</reference>
<evidence type="ECO:0000313" key="2">
    <source>
        <dbReference type="EMBL" id="KAL5111124.1"/>
    </source>
</evidence>
<evidence type="ECO:0000256" key="1">
    <source>
        <dbReference type="SAM" id="MobiDB-lite"/>
    </source>
</evidence>
<keyword evidence="3" id="KW-1185">Reference proteome</keyword>
<feature type="region of interest" description="Disordered" evidence="1">
    <location>
        <begin position="547"/>
        <end position="568"/>
    </location>
</feature>
<keyword evidence="2" id="KW-0238">DNA-binding</keyword>
<dbReference type="PANTHER" id="PTHR15205">
    <property type="entry name" value="DEATH EFFECTOR DOMAIN-CONTAINING PROTEIN"/>
    <property type="match status" value="1"/>
</dbReference>
<name>A0ABR4QN50_9CEST</name>
<organism evidence="2 3">
    <name type="scientific">Taenia crassiceps</name>
    <dbReference type="NCBI Taxonomy" id="6207"/>
    <lineage>
        <taxon>Eukaryota</taxon>
        <taxon>Metazoa</taxon>
        <taxon>Spiralia</taxon>
        <taxon>Lophotrochozoa</taxon>
        <taxon>Platyhelminthes</taxon>
        <taxon>Cestoda</taxon>
        <taxon>Eucestoda</taxon>
        <taxon>Cyclophyllidea</taxon>
        <taxon>Taeniidae</taxon>
        <taxon>Taenia</taxon>
    </lineage>
</organism>
<dbReference type="InterPro" id="IPR038856">
    <property type="entry name" value="DEDD/DEDD2"/>
</dbReference>
<sequence length="643" mass="71882">MDGGGRYSRSWKCQVSVGELYRWILSKLSDKDIKRALHKYRDLMPRQSDWNRKLTQATNIPELGFRYLYRCGQIDETNHRTMQKMLKYIDRQDVLPYFDTILYNTNNANCSIEELQKSLLDRVDVFLKSSTALTEDEVHPDLPYDVHQCQPLVDRRLTRSLSKRKASEGPLQCVTVAKRPRRSSLSLLSTSSGEIPTSSSNPSSLDSSLMHDLVNSCCCQAFGSANQPNTFSIASASSYNNPGPTSNTNPPFASNSAAAFHAPGALSHSRLLAAMPHLVSMIRLHMSSFIYPLRIPQSFRPGSEPPSPQLPLHHPTLAVPQNGDLIQRRILLTGGVGITASANDSCIHYYCRIRLRIKIDIGASREALSLIHVDRPEPFTRQVDMFLQASNLLRSRCPSEYICSLRFNRLHHLEAFWHDYTTGVLRRVIMANLLSPETHSLVGLGSWALSDDNPASRSTTGATEGYNRREDARLSSSRHSRRGRTSRSRSSSSRPSEAEMRDSAVPASVAPPSTPQHHAPLESLRRALLSVRRYLFHLSVVEPQSVSPLQQPVPHHQDVPPPPQHLQHQQPILPASDFDLFLFVSRREYENSRLLLMRNERTIPSLCRLVAASHFMPTSSAAVTAAAAPVSSSSRSPQGHSSL</sequence>
<accession>A0ABR4QN50</accession>
<gene>
    <name evidence="2" type="ORF">TcWFU_000246</name>
</gene>
<feature type="compositionally biased region" description="Basic residues" evidence="1">
    <location>
        <begin position="476"/>
        <end position="487"/>
    </location>
</feature>
<proteinExistence type="predicted"/>